<evidence type="ECO:0000256" key="1">
    <source>
        <dbReference type="SAM" id="MobiDB-lite"/>
    </source>
</evidence>
<proteinExistence type="predicted"/>
<organism evidence="2">
    <name type="scientific">marine sediment metagenome</name>
    <dbReference type="NCBI Taxonomy" id="412755"/>
    <lineage>
        <taxon>unclassified sequences</taxon>
        <taxon>metagenomes</taxon>
        <taxon>ecological metagenomes</taxon>
    </lineage>
</organism>
<feature type="compositionally biased region" description="Basic and acidic residues" evidence="1">
    <location>
        <begin position="159"/>
        <end position="173"/>
    </location>
</feature>
<dbReference type="AlphaFoldDB" id="A0A0F9DZ94"/>
<protein>
    <submittedName>
        <fullName evidence="2">Uncharacterized protein</fullName>
    </submittedName>
</protein>
<feature type="region of interest" description="Disordered" evidence="1">
    <location>
        <begin position="149"/>
        <end position="179"/>
    </location>
</feature>
<name>A0A0F9DZ94_9ZZZZ</name>
<evidence type="ECO:0000313" key="2">
    <source>
        <dbReference type="EMBL" id="KKL59141.1"/>
    </source>
</evidence>
<sequence>MNDIETTKQEREKASESQVLIIEMLQIINKQEGMRKWKYKVKDNRFREFIMQTTIEPRDLPVTFKIGKKYLVPISFNKSGKVGNIDGRYMDLISNHEEGSVIHSTIPPEEQGGDKEQIAKITENDKGMMSIEKKEKAKLQLDKEIREQFLADDIPPPKPADDKLSELSNHDQRSTWQKGSQLAVTHVEGSDRNPIKTEVAVVDKDHFQTMEYSDEEQILNEMKGRMIEEYAYQFMQGGKLVTGIAYAGIKHLTVSRGGYEDIDFKITFDKERDLFVAYFKAKDISNNNIAIGMSIQARLRQLKSGQMVLN</sequence>
<accession>A0A0F9DZ94</accession>
<dbReference type="EMBL" id="LAZR01029588">
    <property type="protein sequence ID" value="KKL59141.1"/>
    <property type="molecule type" value="Genomic_DNA"/>
</dbReference>
<gene>
    <name evidence="2" type="ORF">LCGC14_2218280</name>
</gene>
<comment type="caution">
    <text evidence="2">The sequence shown here is derived from an EMBL/GenBank/DDBJ whole genome shotgun (WGS) entry which is preliminary data.</text>
</comment>
<feature type="non-terminal residue" evidence="2">
    <location>
        <position position="310"/>
    </location>
</feature>
<reference evidence="2" key="1">
    <citation type="journal article" date="2015" name="Nature">
        <title>Complex archaea that bridge the gap between prokaryotes and eukaryotes.</title>
        <authorList>
            <person name="Spang A."/>
            <person name="Saw J.H."/>
            <person name="Jorgensen S.L."/>
            <person name="Zaremba-Niedzwiedzka K."/>
            <person name="Martijn J."/>
            <person name="Lind A.E."/>
            <person name="van Eijk R."/>
            <person name="Schleper C."/>
            <person name="Guy L."/>
            <person name="Ettema T.J."/>
        </authorList>
    </citation>
    <scope>NUCLEOTIDE SEQUENCE</scope>
</reference>